<keyword evidence="5 6" id="KW-0472">Membrane</keyword>
<gene>
    <name evidence="8" type="ORF">DGYR_LOCUS3532</name>
</gene>
<evidence type="ECO:0000313" key="9">
    <source>
        <dbReference type="Proteomes" id="UP000549394"/>
    </source>
</evidence>
<dbReference type="Pfam" id="PF03348">
    <property type="entry name" value="Serinc"/>
    <property type="match status" value="1"/>
</dbReference>
<feature type="transmembrane region" description="Helical" evidence="6">
    <location>
        <begin position="319"/>
        <end position="337"/>
    </location>
</feature>
<name>A0A7I8VEU6_9ANNE</name>
<dbReference type="InterPro" id="IPR005016">
    <property type="entry name" value="TDE1/TMS"/>
</dbReference>
<comment type="similarity">
    <text evidence="2">Belongs to the TDE1 family.</text>
</comment>
<feature type="transmembrane region" description="Helical" evidence="6">
    <location>
        <begin position="40"/>
        <end position="60"/>
    </location>
</feature>
<dbReference type="GO" id="GO:0016020">
    <property type="term" value="C:membrane"/>
    <property type="evidence" value="ECO:0007669"/>
    <property type="project" value="UniProtKB-SubCell"/>
</dbReference>
<evidence type="ECO:0000256" key="1">
    <source>
        <dbReference type="ARBA" id="ARBA00004141"/>
    </source>
</evidence>
<keyword evidence="9" id="KW-1185">Reference proteome</keyword>
<comment type="caution">
    <text evidence="8">The sequence shown here is derived from an EMBL/GenBank/DDBJ whole genome shotgun (WGS) entry which is preliminary data.</text>
</comment>
<dbReference type="PANTHER" id="PTHR10383:SF9">
    <property type="entry name" value="SERINE INCORPORATOR, ISOFORM F"/>
    <property type="match status" value="1"/>
</dbReference>
<evidence type="ECO:0000256" key="3">
    <source>
        <dbReference type="ARBA" id="ARBA00022692"/>
    </source>
</evidence>
<evidence type="ECO:0000256" key="5">
    <source>
        <dbReference type="ARBA" id="ARBA00023136"/>
    </source>
</evidence>
<dbReference type="OrthoDB" id="5963193at2759"/>
<feature type="transmembrane region" description="Helical" evidence="6">
    <location>
        <begin position="154"/>
        <end position="176"/>
    </location>
</feature>
<feature type="transmembrane region" description="Helical" evidence="6">
    <location>
        <begin position="126"/>
        <end position="145"/>
    </location>
</feature>
<feature type="signal peptide" evidence="7">
    <location>
        <begin position="1"/>
        <end position="21"/>
    </location>
</feature>
<evidence type="ECO:0000256" key="7">
    <source>
        <dbReference type="SAM" id="SignalP"/>
    </source>
</evidence>
<evidence type="ECO:0000256" key="4">
    <source>
        <dbReference type="ARBA" id="ARBA00022989"/>
    </source>
</evidence>
<dbReference type="Proteomes" id="UP000549394">
    <property type="component" value="Unassembled WGS sequence"/>
</dbReference>
<keyword evidence="7" id="KW-0732">Signal</keyword>
<feature type="chain" id="PRO_5029648460" evidence="7">
    <location>
        <begin position="22"/>
        <end position="551"/>
    </location>
</feature>
<feature type="transmembrane region" description="Helical" evidence="6">
    <location>
        <begin position="95"/>
        <end position="114"/>
    </location>
</feature>
<proteinExistence type="inferred from homology"/>
<dbReference type="PANTHER" id="PTHR10383">
    <property type="entry name" value="SERINE INCORPORATOR"/>
    <property type="match status" value="1"/>
</dbReference>
<dbReference type="EMBL" id="CAJFCJ010000005">
    <property type="protein sequence ID" value="CAD5114707.1"/>
    <property type="molecule type" value="Genomic_DNA"/>
</dbReference>
<keyword evidence="3 6" id="KW-0812">Transmembrane</keyword>
<evidence type="ECO:0000256" key="2">
    <source>
        <dbReference type="ARBA" id="ARBA00006665"/>
    </source>
</evidence>
<comment type="subcellular location">
    <subcellularLocation>
        <location evidence="1">Membrane</location>
        <topology evidence="1">Multi-pass membrane protein</topology>
    </subcellularLocation>
</comment>
<feature type="transmembrane region" description="Helical" evidence="6">
    <location>
        <begin position="234"/>
        <end position="253"/>
    </location>
</feature>
<reference evidence="8 9" key="1">
    <citation type="submission" date="2020-08" db="EMBL/GenBank/DDBJ databases">
        <authorList>
            <person name="Hejnol A."/>
        </authorList>
    </citation>
    <scope>NUCLEOTIDE SEQUENCE [LARGE SCALE GENOMIC DNA]</scope>
</reference>
<sequence length="551" mass="60432">MGCIIGSLAGAVACCFGSAACSLCCACCPSAKSSTTTRIAYAFLLLLGTIVACIFLAPGLADKLKDIPALCKGTSFYDAKFDCTSIVGYQSVYRICFALTMFFFVMSLICIKVKSTKDPRAALHNGLWFFKLLAIIGICVGAFFIKDPNFAKAWMVIGMIGAFLFILIQLVLLIDFAHSWNESWVGKFEESQNKGWYVGLLAFTIFFYAIAITVLTLCYVYYAKGDCKLHKFFISFNLILCVIVSVISILPPIQEASPHSGLLQSSLISSYVMYLTWSSMTNNTDKMCNPSISDILQGTVGHNTTSSGTGSDKLATFDWKSVIGLGIWFVAILYASLRSTSKAGRMSLSTGEQTLLTDAADTSGMTLFYYPSLRSSGHSQAGKLTLGGSSESANLPNGELEALLAPTGSTHLDKLTMTTKKDDDIENATIVKNDYNDADFRKIEDDGYDLDGQDDKAGTVTDKDDKGQKVWDNEEEGVAYNYSFFHAMFMLASLYIMMTLTHWYKPENGNLSNFSANEPSMWVKISSSWVCVILYVWTIVAPVVLPDRDFS</sequence>
<organism evidence="8 9">
    <name type="scientific">Dimorphilus gyrociliatus</name>
    <dbReference type="NCBI Taxonomy" id="2664684"/>
    <lineage>
        <taxon>Eukaryota</taxon>
        <taxon>Metazoa</taxon>
        <taxon>Spiralia</taxon>
        <taxon>Lophotrochozoa</taxon>
        <taxon>Annelida</taxon>
        <taxon>Polychaeta</taxon>
        <taxon>Polychaeta incertae sedis</taxon>
        <taxon>Dinophilidae</taxon>
        <taxon>Dimorphilus</taxon>
    </lineage>
</organism>
<feature type="transmembrane region" description="Helical" evidence="6">
    <location>
        <begin position="484"/>
        <end position="505"/>
    </location>
</feature>
<feature type="transmembrane region" description="Helical" evidence="6">
    <location>
        <begin position="525"/>
        <end position="545"/>
    </location>
</feature>
<dbReference type="AlphaFoldDB" id="A0A7I8VEU6"/>
<protein>
    <submittedName>
        <fullName evidence="8">DgyrCDS3750</fullName>
    </submittedName>
</protein>
<accession>A0A7I8VEU6</accession>
<feature type="transmembrane region" description="Helical" evidence="6">
    <location>
        <begin position="196"/>
        <end position="222"/>
    </location>
</feature>
<evidence type="ECO:0000313" key="8">
    <source>
        <dbReference type="EMBL" id="CAD5114707.1"/>
    </source>
</evidence>
<keyword evidence="4 6" id="KW-1133">Transmembrane helix</keyword>
<evidence type="ECO:0000256" key="6">
    <source>
        <dbReference type="SAM" id="Phobius"/>
    </source>
</evidence>